<sequence length="510" mass="57302">MRIGVIGAGSAGLSMAQQALEVAGEDSVEVVVFERDAQIGGLWRYCPDPGPCEIHAAKVQDSPVRAGYADWPSFPEMAPSAMYDGLRTNIPSDLMAYRDNPFKADTALFPSRAEVNEYLEAFANRYELHKHIRFRSKVTSVERSDNSWLLTYTDTNGEHLMSVDALVCAQGRCNAPFIPAIPHLERFRGQQLHSAWYRTPTDFRGQRVLVVGNSSSACDITRELTGGSVRTFPGSDTWQAESEQQPPKTNVKVFQAYHNLDESPAMDYDPRDADAPDWCRRIHVVDTIADVDKDGNLLLHNGDYLPQIDTIIWATGFLIQVPFTSSGEPFVSYPLIPPLGTPGVRVAPEIHAASVFDNMDDWLLFYKGAPNLVFLGLPNRIVPFPFTQLQSRAAVNVFLGRIPPLPHVRNTLPLSDRNRWVPQPAEYATKHLWRDWTMGAASELAYHDALLALLPESGGKMRPPGEVLYLEDNDGRGQGPHPPEFWYQFGQWRRDRRYHGKELRREALGY</sequence>
<dbReference type="InterPro" id="IPR036188">
    <property type="entry name" value="FAD/NAD-bd_sf"/>
</dbReference>
<evidence type="ECO:0000256" key="3">
    <source>
        <dbReference type="ARBA" id="ARBA00022827"/>
    </source>
</evidence>
<dbReference type="PANTHER" id="PTHR23023">
    <property type="entry name" value="DIMETHYLANILINE MONOOXYGENASE"/>
    <property type="match status" value="1"/>
</dbReference>
<reference evidence="5" key="1">
    <citation type="submission" date="2023-02" db="EMBL/GenBank/DDBJ databases">
        <title>Mating type loci evolution in Malassezia.</title>
        <authorList>
            <person name="Coelho M.A."/>
        </authorList>
    </citation>
    <scope>NUCLEOTIDE SEQUENCE</scope>
    <source>
        <strain evidence="5">CBS 14136</strain>
    </source>
</reference>
<dbReference type="AlphaFoldDB" id="A0AAF0JDD3"/>
<dbReference type="InterPro" id="IPR020946">
    <property type="entry name" value="Flavin_mOase-like"/>
</dbReference>
<dbReference type="InterPro" id="IPR050346">
    <property type="entry name" value="FMO-like"/>
</dbReference>
<proteinExistence type="inferred from homology"/>
<dbReference type="EMBL" id="CP118375">
    <property type="protein sequence ID" value="WFD42523.1"/>
    <property type="molecule type" value="Genomic_DNA"/>
</dbReference>
<keyword evidence="6" id="KW-1185">Reference proteome</keyword>
<evidence type="ECO:0000256" key="2">
    <source>
        <dbReference type="ARBA" id="ARBA00022630"/>
    </source>
</evidence>
<gene>
    <name evidence="5" type="primary">FMO1</name>
    <name evidence="5" type="ORF">MPSI1_001168</name>
</gene>
<organism evidence="5 6">
    <name type="scientific">Malassezia psittaci</name>
    <dbReference type="NCBI Taxonomy" id="1821823"/>
    <lineage>
        <taxon>Eukaryota</taxon>
        <taxon>Fungi</taxon>
        <taxon>Dikarya</taxon>
        <taxon>Basidiomycota</taxon>
        <taxon>Ustilaginomycotina</taxon>
        <taxon>Malasseziomycetes</taxon>
        <taxon>Malasseziales</taxon>
        <taxon>Malasseziaceae</taxon>
        <taxon>Malassezia</taxon>
    </lineage>
</organism>
<dbReference type="SUPFAM" id="SSF51905">
    <property type="entry name" value="FAD/NAD(P)-binding domain"/>
    <property type="match status" value="1"/>
</dbReference>
<evidence type="ECO:0000256" key="4">
    <source>
        <dbReference type="ARBA" id="ARBA00023002"/>
    </source>
</evidence>
<keyword evidence="4" id="KW-0560">Oxidoreductase</keyword>
<dbReference type="GO" id="GO:0050661">
    <property type="term" value="F:NADP binding"/>
    <property type="evidence" value="ECO:0007669"/>
    <property type="project" value="InterPro"/>
</dbReference>
<keyword evidence="3" id="KW-0274">FAD</keyword>
<dbReference type="GO" id="GO:0004499">
    <property type="term" value="F:N,N-dimethylaniline monooxygenase activity"/>
    <property type="evidence" value="ECO:0007669"/>
    <property type="project" value="InterPro"/>
</dbReference>
<comment type="similarity">
    <text evidence="1">Belongs to the FMO family.</text>
</comment>
<dbReference type="GO" id="GO:0050660">
    <property type="term" value="F:flavin adenine dinucleotide binding"/>
    <property type="evidence" value="ECO:0007669"/>
    <property type="project" value="InterPro"/>
</dbReference>
<accession>A0AAF0JDD3</accession>
<dbReference type="Proteomes" id="UP001214628">
    <property type="component" value="Chromosome 1"/>
</dbReference>
<keyword evidence="5" id="KW-0503">Monooxygenase</keyword>
<protein>
    <submittedName>
        <fullName evidence="5">Monooxygenase</fullName>
    </submittedName>
</protein>
<evidence type="ECO:0000256" key="1">
    <source>
        <dbReference type="ARBA" id="ARBA00009183"/>
    </source>
</evidence>
<name>A0AAF0JDD3_9BASI</name>
<evidence type="ECO:0000313" key="6">
    <source>
        <dbReference type="Proteomes" id="UP001214628"/>
    </source>
</evidence>
<evidence type="ECO:0000313" key="5">
    <source>
        <dbReference type="EMBL" id="WFD42523.1"/>
    </source>
</evidence>
<dbReference type="Pfam" id="PF13450">
    <property type="entry name" value="NAD_binding_8"/>
    <property type="match status" value="1"/>
</dbReference>
<keyword evidence="2" id="KW-0285">Flavoprotein</keyword>
<dbReference type="Gene3D" id="3.50.50.60">
    <property type="entry name" value="FAD/NAD(P)-binding domain"/>
    <property type="match status" value="2"/>
</dbReference>
<dbReference type="Pfam" id="PF00743">
    <property type="entry name" value="FMO-like"/>
    <property type="match status" value="1"/>
</dbReference>